<keyword evidence="5 6" id="KW-0472">Membrane</keyword>
<feature type="transmembrane region" description="Helical" evidence="6">
    <location>
        <begin position="20"/>
        <end position="49"/>
    </location>
</feature>
<protein>
    <submittedName>
        <fullName evidence="11">Energy-coupling factor transporter transmembrane protein EcfT</fullName>
    </submittedName>
</protein>
<gene>
    <name evidence="11" type="ORF">DW812_17100</name>
    <name evidence="10" type="ORF">DWY88_17650</name>
    <name evidence="9" type="ORF">DXC31_14720</name>
    <name evidence="8" type="ORF">G4981_14805</name>
    <name evidence="7" type="ORF">LIQ10_18385</name>
</gene>
<proteinExistence type="predicted"/>
<accession>A0A2N5P0X0</accession>
<evidence type="ECO:0000313" key="8">
    <source>
        <dbReference type="EMBL" id="NSI66509.1"/>
    </source>
</evidence>
<evidence type="ECO:0000256" key="2">
    <source>
        <dbReference type="ARBA" id="ARBA00022475"/>
    </source>
</evidence>
<comment type="subcellular location">
    <subcellularLocation>
        <location evidence="1">Membrane</location>
        <topology evidence="1">Multi-pass membrane protein</topology>
    </subcellularLocation>
</comment>
<dbReference type="PANTHER" id="PTHR34857">
    <property type="entry name" value="SLL0384 PROTEIN"/>
    <property type="match status" value="1"/>
</dbReference>
<evidence type="ECO:0000313" key="10">
    <source>
        <dbReference type="EMBL" id="RGQ58093.1"/>
    </source>
</evidence>
<evidence type="ECO:0000256" key="5">
    <source>
        <dbReference type="ARBA" id="ARBA00023136"/>
    </source>
</evidence>
<dbReference type="Pfam" id="PF02361">
    <property type="entry name" value="CbiQ"/>
    <property type="match status" value="1"/>
</dbReference>
<evidence type="ECO:0000256" key="3">
    <source>
        <dbReference type="ARBA" id="ARBA00022692"/>
    </source>
</evidence>
<evidence type="ECO:0000313" key="11">
    <source>
        <dbReference type="EMBL" id="RHD00365.1"/>
    </source>
</evidence>
<dbReference type="RefSeq" id="WP_004614596.1">
    <property type="nucleotide sequence ID" value="NZ_AP031447.1"/>
</dbReference>
<reference evidence="8" key="2">
    <citation type="journal article" date="2020" name="Cell Host Microbe">
        <title>Functional and Genomic Variation between Human-Derived Isolates of Lachnospiraceae Reveals Inter- and Intra-Species Diversity.</title>
        <authorList>
            <person name="Sorbara M.T."/>
            <person name="Littmann E.R."/>
            <person name="Fontana E."/>
            <person name="Moody T.U."/>
            <person name="Kohout C.E."/>
            <person name="Gjonbalaj M."/>
            <person name="Eaton V."/>
            <person name="Seok R."/>
            <person name="Leiner I.M."/>
            <person name="Pamer E.G."/>
        </authorList>
    </citation>
    <scope>NUCLEOTIDE SEQUENCE</scope>
    <source>
        <strain evidence="8">MSK.11.9</strain>
    </source>
</reference>
<evidence type="ECO:0000256" key="6">
    <source>
        <dbReference type="SAM" id="Phobius"/>
    </source>
</evidence>
<dbReference type="Proteomes" id="UP000260808">
    <property type="component" value="Unassembled WGS sequence"/>
</dbReference>
<feature type="transmembrane region" description="Helical" evidence="6">
    <location>
        <begin position="111"/>
        <end position="131"/>
    </location>
</feature>
<evidence type="ECO:0000256" key="4">
    <source>
        <dbReference type="ARBA" id="ARBA00022989"/>
    </source>
</evidence>
<evidence type="ECO:0000313" key="12">
    <source>
        <dbReference type="Proteomes" id="UP000260808"/>
    </source>
</evidence>
<reference evidence="8" key="3">
    <citation type="submission" date="2020-02" db="EMBL/GenBank/DDBJ databases">
        <authorList>
            <person name="Littmann E."/>
            <person name="Sorbara M."/>
        </authorList>
    </citation>
    <scope>NUCLEOTIDE SEQUENCE</scope>
    <source>
        <strain evidence="8">MSK.11.9</strain>
    </source>
</reference>
<reference evidence="12 13" key="1">
    <citation type="submission" date="2018-08" db="EMBL/GenBank/DDBJ databases">
        <title>A genome reference for cultivated species of the human gut microbiota.</title>
        <authorList>
            <person name="Zou Y."/>
            <person name="Xue W."/>
            <person name="Luo G."/>
        </authorList>
    </citation>
    <scope>NUCLEOTIDE SEQUENCE [LARGE SCALE GENOMIC DNA]</scope>
    <source>
        <strain evidence="10 14">AF27-4BH</strain>
        <strain evidence="11 13">AM32-6</strain>
        <strain evidence="9 12">TF01-20-2</strain>
    </source>
</reference>
<evidence type="ECO:0000256" key="1">
    <source>
        <dbReference type="ARBA" id="ARBA00004141"/>
    </source>
</evidence>
<feature type="transmembrane region" description="Helical" evidence="6">
    <location>
        <begin position="80"/>
        <end position="99"/>
    </location>
</feature>
<dbReference type="Proteomes" id="UP001296581">
    <property type="component" value="Unassembled WGS sequence"/>
</dbReference>
<dbReference type="EMBL" id="QSSX01000049">
    <property type="protein sequence ID" value="RGM19175.1"/>
    <property type="molecule type" value="Genomic_DNA"/>
</dbReference>
<dbReference type="Proteomes" id="UP000286137">
    <property type="component" value="Unassembled WGS sequence"/>
</dbReference>
<evidence type="ECO:0000313" key="13">
    <source>
        <dbReference type="Proteomes" id="UP000284472"/>
    </source>
</evidence>
<evidence type="ECO:0000313" key="14">
    <source>
        <dbReference type="Proteomes" id="UP000286137"/>
    </source>
</evidence>
<dbReference type="AlphaFoldDB" id="A0A2N5P0X0"/>
<feature type="transmembrane region" description="Helical" evidence="6">
    <location>
        <begin position="55"/>
        <end position="73"/>
    </location>
</feature>
<dbReference type="EMBL" id="JAJBNC010000054">
    <property type="protein sequence ID" value="MCB5495673.1"/>
    <property type="molecule type" value="Genomic_DNA"/>
</dbReference>
<dbReference type="InterPro" id="IPR051611">
    <property type="entry name" value="ECF_transporter_component"/>
</dbReference>
<dbReference type="CDD" id="cd16914">
    <property type="entry name" value="EcfT"/>
    <property type="match status" value="1"/>
</dbReference>
<dbReference type="Proteomes" id="UP000284472">
    <property type="component" value="Unassembled WGS sequence"/>
</dbReference>
<dbReference type="EMBL" id="QSIR01000044">
    <property type="protein sequence ID" value="RHD00365.1"/>
    <property type="molecule type" value="Genomic_DNA"/>
</dbReference>
<dbReference type="EMBL" id="QRTJ01000072">
    <property type="protein sequence ID" value="RGQ58093.1"/>
    <property type="molecule type" value="Genomic_DNA"/>
</dbReference>
<dbReference type="InterPro" id="IPR003339">
    <property type="entry name" value="ABC/ECF_trnsptr_transmembrane"/>
</dbReference>
<reference evidence="7" key="4">
    <citation type="submission" date="2021-10" db="EMBL/GenBank/DDBJ databases">
        <title>Collection of gut derived symbiotic bacterial strains cultured from healthy donors.</title>
        <authorList>
            <person name="Lin H."/>
            <person name="Littmann E."/>
            <person name="Claire K."/>
            <person name="Pamer E."/>
        </authorList>
    </citation>
    <scope>NUCLEOTIDE SEQUENCE</scope>
    <source>
        <strain evidence="7">MSK.23.4</strain>
    </source>
</reference>
<feature type="transmembrane region" description="Helical" evidence="6">
    <location>
        <begin position="211"/>
        <end position="229"/>
    </location>
</feature>
<sequence>MNKLKKHGIYYDSRIKLLLILLTSALAFALGGGLTGLLLFGVVSLFALLSGLWKTSIKFAIVYIVLLMLAQVLPIHLSSVITFFLLRILTIALALNILFQTTEISELIAALQASHIPQVIVIPVAIILRFLPSLKQDVLYIKQGMKTRGVGLSFWRIISHPAQTYEGFLIPILMRLLMTATELSASAETRGISYPCEKTHYILVDFRLRDSILLIGMLALFAVVIWTSFQSISLF</sequence>
<dbReference type="PANTHER" id="PTHR34857:SF2">
    <property type="entry name" value="SLL0384 PROTEIN"/>
    <property type="match status" value="1"/>
</dbReference>
<dbReference type="GO" id="GO:0005886">
    <property type="term" value="C:plasma membrane"/>
    <property type="evidence" value="ECO:0007669"/>
    <property type="project" value="UniProtKB-ARBA"/>
</dbReference>
<keyword evidence="2" id="KW-1003">Cell membrane</keyword>
<dbReference type="Proteomes" id="UP001297422">
    <property type="component" value="Unassembled WGS sequence"/>
</dbReference>
<organism evidence="11 13">
    <name type="scientific">Mediterraneibacter gnavus</name>
    <name type="common">Ruminococcus gnavus</name>
    <dbReference type="NCBI Taxonomy" id="33038"/>
    <lineage>
        <taxon>Bacteria</taxon>
        <taxon>Bacillati</taxon>
        <taxon>Bacillota</taxon>
        <taxon>Clostridia</taxon>
        <taxon>Lachnospirales</taxon>
        <taxon>Lachnospiraceae</taxon>
        <taxon>Mediterraneibacter</taxon>
    </lineage>
</organism>
<name>A0A2N5P0X0_MEDGN</name>
<comment type="caution">
    <text evidence="11">The sequence shown here is derived from an EMBL/GenBank/DDBJ whole genome shotgun (WGS) entry which is preliminary data.</text>
</comment>
<keyword evidence="3 6" id="KW-0812">Transmembrane</keyword>
<keyword evidence="4 6" id="KW-1133">Transmembrane helix</keyword>
<evidence type="ECO:0000313" key="9">
    <source>
        <dbReference type="EMBL" id="RGM19175.1"/>
    </source>
</evidence>
<evidence type="ECO:0000313" key="7">
    <source>
        <dbReference type="EMBL" id="MCB5495673.1"/>
    </source>
</evidence>
<dbReference type="EMBL" id="JAAIRY010000043">
    <property type="protein sequence ID" value="NSI66509.1"/>
    <property type="molecule type" value="Genomic_DNA"/>
</dbReference>